<sequence length="93" mass="11114">MRLFCALFGKLSQFWMQSILMLHGSWRTIDAKSWRTILSDKENEIPSDDDDNAHLQRKILEDFGKLDCSENVWMKKQWNNGLTKIRHWNVAKF</sequence>
<name>A0A4Y2R9C3_ARAVE</name>
<comment type="caution">
    <text evidence="1">The sequence shown here is derived from an EMBL/GenBank/DDBJ whole genome shotgun (WGS) entry which is preliminary data.</text>
</comment>
<proteinExistence type="predicted"/>
<dbReference type="Proteomes" id="UP000499080">
    <property type="component" value="Unassembled WGS sequence"/>
</dbReference>
<evidence type="ECO:0000313" key="1">
    <source>
        <dbReference type="EMBL" id="GBN72251.1"/>
    </source>
</evidence>
<organism evidence="1 2">
    <name type="scientific">Araneus ventricosus</name>
    <name type="common">Orbweaver spider</name>
    <name type="synonym">Epeira ventricosa</name>
    <dbReference type="NCBI Taxonomy" id="182803"/>
    <lineage>
        <taxon>Eukaryota</taxon>
        <taxon>Metazoa</taxon>
        <taxon>Ecdysozoa</taxon>
        <taxon>Arthropoda</taxon>
        <taxon>Chelicerata</taxon>
        <taxon>Arachnida</taxon>
        <taxon>Araneae</taxon>
        <taxon>Araneomorphae</taxon>
        <taxon>Entelegynae</taxon>
        <taxon>Araneoidea</taxon>
        <taxon>Araneidae</taxon>
        <taxon>Araneus</taxon>
    </lineage>
</organism>
<reference evidence="1 2" key="1">
    <citation type="journal article" date="2019" name="Sci. Rep.">
        <title>Orb-weaving spider Araneus ventricosus genome elucidates the spidroin gene catalogue.</title>
        <authorList>
            <person name="Kono N."/>
            <person name="Nakamura H."/>
            <person name="Ohtoshi R."/>
            <person name="Moran D.A.P."/>
            <person name="Shinohara A."/>
            <person name="Yoshida Y."/>
            <person name="Fujiwara M."/>
            <person name="Mori M."/>
            <person name="Tomita M."/>
            <person name="Arakawa K."/>
        </authorList>
    </citation>
    <scope>NUCLEOTIDE SEQUENCE [LARGE SCALE GENOMIC DNA]</scope>
</reference>
<gene>
    <name evidence="1" type="ORF">AVEN_142859_1</name>
</gene>
<dbReference type="EMBL" id="BGPR01016218">
    <property type="protein sequence ID" value="GBN72251.1"/>
    <property type="molecule type" value="Genomic_DNA"/>
</dbReference>
<accession>A0A4Y2R9C3</accession>
<evidence type="ECO:0000313" key="2">
    <source>
        <dbReference type="Proteomes" id="UP000499080"/>
    </source>
</evidence>
<keyword evidence="2" id="KW-1185">Reference proteome</keyword>
<dbReference type="AlphaFoldDB" id="A0A4Y2R9C3"/>
<protein>
    <submittedName>
        <fullName evidence="1">Uncharacterized protein</fullName>
    </submittedName>
</protein>